<dbReference type="EMBL" id="QXCT01000002">
    <property type="protein sequence ID" value="MDW9256516.1"/>
    <property type="molecule type" value="Genomic_DNA"/>
</dbReference>
<evidence type="ECO:0000313" key="1">
    <source>
        <dbReference type="EMBL" id="MDW9256516.1"/>
    </source>
</evidence>
<proteinExistence type="predicted"/>
<organism evidence="1 2">
    <name type="scientific">Burkholderia thailandensis</name>
    <dbReference type="NCBI Taxonomy" id="57975"/>
    <lineage>
        <taxon>Bacteria</taxon>
        <taxon>Pseudomonadati</taxon>
        <taxon>Pseudomonadota</taxon>
        <taxon>Betaproteobacteria</taxon>
        <taxon>Burkholderiales</taxon>
        <taxon>Burkholderiaceae</taxon>
        <taxon>Burkholderia</taxon>
        <taxon>pseudomallei group</taxon>
    </lineage>
</organism>
<evidence type="ECO:0000313" key="2">
    <source>
        <dbReference type="Proteomes" id="UP001272137"/>
    </source>
</evidence>
<sequence>MSRASGVSFSSSYFSMTKAGPIDLVWPILTFRFNEDR</sequence>
<accession>A0AAW9D2M4</accession>
<dbReference type="AlphaFoldDB" id="A0AAW9D2M4"/>
<comment type="caution">
    <text evidence="1">The sequence shown here is derived from an EMBL/GenBank/DDBJ whole genome shotgun (WGS) entry which is preliminary data.</text>
</comment>
<name>A0AAW9D2M4_BURTH</name>
<protein>
    <submittedName>
        <fullName evidence="1">Uncharacterized protein</fullName>
    </submittedName>
</protein>
<gene>
    <name evidence="1" type="ORF">C7S16_1342</name>
</gene>
<reference evidence="1" key="1">
    <citation type="submission" date="2018-08" db="EMBL/GenBank/DDBJ databases">
        <title>Identification of Burkholderia cepacia strains that express a Burkholderia pseudomallei-like capsular polysaccharide.</title>
        <authorList>
            <person name="Burtnick M.N."/>
            <person name="Vongsouvath M."/>
            <person name="Newton P."/>
            <person name="Wuthiekanun V."/>
            <person name="Limmathurotsakul D."/>
            <person name="Brett P.J."/>
            <person name="Chantratita N."/>
            <person name="Dance D.A."/>
        </authorList>
    </citation>
    <scope>NUCLEOTIDE SEQUENCE</scope>
    <source>
        <strain evidence="1">SBXCC001</strain>
    </source>
</reference>
<dbReference type="Proteomes" id="UP001272137">
    <property type="component" value="Unassembled WGS sequence"/>
</dbReference>